<feature type="signal peptide" evidence="1">
    <location>
        <begin position="1"/>
        <end position="25"/>
    </location>
</feature>
<dbReference type="STRING" id="1146883.BLASA_3440"/>
<dbReference type="InterPro" id="IPR011852">
    <property type="entry name" value="TRAP_TAXI"/>
</dbReference>
<protein>
    <submittedName>
        <fullName evidence="2">Putative TRAP transporter solute receptor, TAXI family</fullName>
    </submittedName>
</protein>
<keyword evidence="3" id="KW-1185">Reference proteome</keyword>
<dbReference type="Proteomes" id="UP000007517">
    <property type="component" value="Chromosome"/>
</dbReference>
<dbReference type="PANTHER" id="PTHR42941:SF1">
    <property type="entry name" value="SLL1037 PROTEIN"/>
    <property type="match status" value="1"/>
</dbReference>
<dbReference type="HOGENOM" id="CLU_033215_4_1_11"/>
<evidence type="ECO:0000256" key="1">
    <source>
        <dbReference type="SAM" id="SignalP"/>
    </source>
</evidence>
<reference evidence="3" key="2">
    <citation type="submission" date="2012-02" db="EMBL/GenBank/DDBJ databases">
        <title>Complete genome sequence of Blastococcus saxobsidens strain DD2.</title>
        <authorList>
            <person name="Genoscope."/>
        </authorList>
    </citation>
    <scope>NUCLEOTIDE SEQUENCE [LARGE SCALE GENOMIC DNA]</scope>
    <source>
        <strain evidence="3">DD2</strain>
    </source>
</reference>
<gene>
    <name evidence="2" type="ordered locus">BLASA_3440</name>
</gene>
<dbReference type="AlphaFoldDB" id="H6RT03"/>
<keyword evidence="1" id="KW-0732">Signal</keyword>
<dbReference type="EMBL" id="FO117623">
    <property type="protein sequence ID" value="CCG04306.1"/>
    <property type="molecule type" value="Genomic_DNA"/>
</dbReference>
<dbReference type="NCBIfam" id="TIGR02122">
    <property type="entry name" value="TRAP_TAXI"/>
    <property type="match status" value="1"/>
</dbReference>
<keyword evidence="2" id="KW-0675">Receptor</keyword>
<proteinExistence type="predicted"/>
<accession>H6RT03</accession>
<dbReference type="OrthoDB" id="5582316at2"/>
<dbReference type="PROSITE" id="PS51257">
    <property type="entry name" value="PROKAR_LIPOPROTEIN"/>
    <property type="match status" value="1"/>
</dbReference>
<dbReference type="Pfam" id="PF16868">
    <property type="entry name" value="NMT1_3"/>
    <property type="match status" value="1"/>
</dbReference>
<organism evidence="2 3">
    <name type="scientific">Blastococcus saxobsidens (strain DD2)</name>
    <dbReference type="NCBI Taxonomy" id="1146883"/>
    <lineage>
        <taxon>Bacteria</taxon>
        <taxon>Bacillati</taxon>
        <taxon>Actinomycetota</taxon>
        <taxon>Actinomycetes</taxon>
        <taxon>Geodermatophilales</taxon>
        <taxon>Geodermatophilaceae</taxon>
        <taxon>Blastococcus</taxon>
    </lineage>
</organism>
<evidence type="ECO:0000313" key="2">
    <source>
        <dbReference type="EMBL" id="CCG04306.1"/>
    </source>
</evidence>
<evidence type="ECO:0000313" key="3">
    <source>
        <dbReference type="Proteomes" id="UP000007517"/>
    </source>
</evidence>
<dbReference type="KEGG" id="bsd:BLASA_3440"/>
<dbReference type="eggNOG" id="COG2358">
    <property type="taxonomic scope" value="Bacteria"/>
</dbReference>
<feature type="chain" id="PRO_5003606160" evidence="1">
    <location>
        <begin position="26"/>
        <end position="350"/>
    </location>
</feature>
<dbReference type="PANTHER" id="PTHR42941">
    <property type="entry name" value="SLL1037 PROTEIN"/>
    <property type="match status" value="1"/>
</dbReference>
<sequence length="350" mass="36684">MRTLKPLAIRSTALVIAAGVMTACGAEGGDVDAGADGGGGNGDSEAAYPDVDLSGTFLTGSSGGVYDALGGGMAGVISEEVPGIRLNPSNPPNISVVIQRITDGAAVLGIMQADAVYRAIEGVGEFDQPYDQVRFVMGLYDNVMSQVVLEDSPLNTCSDVAGQSVGVPSETTQQLVAAVYETCGVSESEIEWVYLTYAEQAAALRDGDIDVGTFTGYPKNATVEELAATAGIKFIETPDEVVDTWNEENPLTAFATIPAGTYPGVDTDERFYAIFANLITSSEVPEDAIYAITKAVTERADDIGQIHPAGESIGLEKIQQYLDDGILDPDYIHAGALRYFEEEGLTIPGA</sequence>
<dbReference type="Gene3D" id="3.40.190.10">
    <property type="entry name" value="Periplasmic binding protein-like II"/>
    <property type="match status" value="2"/>
</dbReference>
<dbReference type="SUPFAM" id="SSF53850">
    <property type="entry name" value="Periplasmic binding protein-like II"/>
    <property type="match status" value="1"/>
</dbReference>
<reference evidence="2 3" key="1">
    <citation type="journal article" date="2012" name="J. Bacteriol.">
        <title>Genome Sequence of Blastococcus saxobsidens DD2, a Stone-Inhabiting Bacterium.</title>
        <authorList>
            <person name="Chouaia B."/>
            <person name="Crotti E."/>
            <person name="Brusetti L."/>
            <person name="Daffonchio D."/>
            <person name="Essoussi I."/>
            <person name="Nouioui I."/>
            <person name="Sbissi I."/>
            <person name="Ghodhbane-Gtari F."/>
            <person name="Gtari M."/>
            <person name="Vacherie B."/>
            <person name="Barbe V."/>
            <person name="Medigue C."/>
            <person name="Gury J."/>
            <person name="Pujic P."/>
            <person name="Normand P."/>
        </authorList>
    </citation>
    <scope>NUCLEOTIDE SEQUENCE [LARGE SCALE GENOMIC DNA]</scope>
    <source>
        <strain evidence="2 3">DD2</strain>
    </source>
</reference>
<name>H6RT03_BLASD</name>